<dbReference type="InterPro" id="IPR020097">
    <property type="entry name" value="PsdUridine_synth_TruA_a/b_dom"/>
</dbReference>
<dbReference type="InterPro" id="IPR020103">
    <property type="entry name" value="PsdUridine_synth_cat_dom_sf"/>
</dbReference>
<evidence type="ECO:0000256" key="1">
    <source>
        <dbReference type="ARBA" id="ARBA00009375"/>
    </source>
</evidence>
<dbReference type="Gene3D" id="3.30.70.660">
    <property type="entry name" value="Pseudouridine synthase I, catalytic domain, C-terminal subdomain"/>
    <property type="match status" value="1"/>
</dbReference>
<comment type="caution">
    <text evidence="6">The sequence shown here is derived from an EMBL/GenBank/DDBJ whole genome shotgun (WGS) entry which is preliminary data.</text>
</comment>
<comment type="similarity">
    <text evidence="1 4">Belongs to the tRNA pseudouridine synthase TruA family.</text>
</comment>
<dbReference type="SUPFAM" id="SSF55120">
    <property type="entry name" value="Pseudouridine synthase"/>
    <property type="match status" value="1"/>
</dbReference>
<evidence type="ECO:0000256" key="3">
    <source>
        <dbReference type="ARBA" id="ARBA00023235"/>
    </source>
</evidence>
<accession>A0AAD5U9Z9</accession>
<evidence type="ECO:0000256" key="4">
    <source>
        <dbReference type="RuleBase" id="RU003792"/>
    </source>
</evidence>
<dbReference type="GO" id="GO:0160147">
    <property type="term" value="F:tRNA pseudouridine(38-40) synthase activity"/>
    <property type="evidence" value="ECO:0007669"/>
    <property type="project" value="UniProtKB-EC"/>
</dbReference>
<organism evidence="6 7">
    <name type="scientific">Boothiomyces macroporosus</name>
    <dbReference type="NCBI Taxonomy" id="261099"/>
    <lineage>
        <taxon>Eukaryota</taxon>
        <taxon>Fungi</taxon>
        <taxon>Fungi incertae sedis</taxon>
        <taxon>Chytridiomycota</taxon>
        <taxon>Chytridiomycota incertae sedis</taxon>
        <taxon>Chytridiomycetes</taxon>
        <taxon>Rhizophydiales</taxon>
        <taxon>Terramycetaceae</taxon>
        <taxon>Boothiomyces</taxon>
    </lineage>
</organism>
<dbReference type="HAMAP" id="MF_00171">
    <property type="entry name" value="TruA"/>
    <property type="match status" value="1"/>
</dbReference>
<proteinExistence type="inferred from homology"/>
<dbReference type="InterPro" id="IPR020095">
    <property type="entry name" value="PsdUridine_synth_TruA_C"/>
</dbReference>
<evidence type="ECO:0000256" key="2">
    <source>
        <dbReference type="ARBA" id="ARBA00022694"/>
    </source>
</evidence>
<keyword evidence="7" id="KW-1185">Reference proteome</keyword>
<keyword evidence="3 4" id="KW-0413">Isomerase</keyword>
<dbReference type="GO" id="GO:0005737">
    <property type="term" value="C:cytoplasm"/>
    <property type="evidence" value="ECO:0007669"/>
    <property type="project" value="TreeGrafter"/>
</dbReference>
<evidence type="ECO:0000313" key="7">
    <source>
        <dbReference type="Proteomes" id="UP001210925"/>
    </source>
</evidence>
<dbReference type="PANTHER" id="PTHR11142">
    <property type="entry name" value="PSEUDOURIDYLATE SYNTHASE"/>
    <property type="match status" value="1"/>
</dbReference>
<comment type="catalytic activity">
    <reaction evidence="4">
        <text>uridine(38/39/40) in tRNA = pseudouridine(38/39/40) in tRNA</text>
        <dbReference type="Rhea" id="RHEA:22376"/>
        <dbReference type="Rhea" id="RHEA-COMP:10085"/>
        <dbReference type="Rhea" id="RHEA-COMP:10087"/>
        <dbReference type="ChEBI" id="CHEBI:65314"/>
        <dbReference type="ChEBI" id="CHEBI:65315"/>
        <dbReference type="EC" id="5.4.99.12"/>
    </reaction>
</comment>
<evidence type="ECO:0000313" key="6">
    <source>
        <dbReference type="EMBL" id="KAJ3251074.1"/>
    </source>
</evidence>
<dbReference type="AlphaFoldDB" id="A0AAD5U9Z9"/>
<name>A0AAD5U9Z9_9FUNG</name>
<dbReference type="Gene3D" id="3.30.70.580">
    <property type="entry name" value="Pseudouridine synthase I, catalytic domain, N-terminal subdomain"/>
    <property type="match status" value="1"/>
</dbReference>
<dbReference type="GO" id="GO:0005634">
    <property type="term" value="C:nucleus"/>
    <property type="evidence" value="ECO:0007669"/>
    <property type="project" value="TreeGrafter"/>
</dbReference>
<protein>
    <recommendedName>
        <fullName evidence="4">tRNA pseudouridine synthase</fullName>
        <ecNumber evidence="4">5.4.99.12</ecNumber>
    </recommendedName>
</protein>
<evidence type="ECO:0000259" key="5">
    <source>
        <dbReference type="Pfam" id="PF01416"/>
    </source>
</evidence>
<dbReference type="GO" id="GO:0003723">
    <property type="term" value="F:RNA binding"/>
    <property type="evidence" value="ECO:0007669"/>
    <property type="project" value="InterPro"/>
</dbReference>
<sequence>MNYSNLTKEQLIAKLAAFEQPKKIKAQKPFQFEKTRARHVAFKVAYLGQNYFGFTGTMNDPLPTIEKELFRALTTCKLIPSPDACGWSRAGRTDKGVSGFGQVVSLWVRTLSTAPFTLDWDSVKTLKDPIDIDGDYTEEELPYLSMINKLLPREIKVLAWAPVPLSFDARFSCQYRKYKYFFPTKGYDIAKMQQAAKYFIGTHDCRHICKLDSSKVERPEFFTRTIYEAEIEQASDKFSVFIVKGRAFLWHQVRNMMALLFMVGKGLEQPEIIQTLLDLKQHPDKSGKPNYDMAPDVPLVLLDCGYDSINWRIADSKDCLNQQKVFQDINEQLYEAELRVLQLNTLKEEYRLLGAMEGEVSKQKQHIPLMKRKRCESLETMVEKIQNKRENK</sequence>
<feature type="domain" description="Pseudouridine synthase I TruA alpha/beta" evidence="5">
    <location>
        <begin position="195"/>
        <end position="307"/>
    </location>
</feature>
<dbReference type="GO" id="GO:1990481">
    <property type="term" value="P:mRNA pseudouridine synthesis"/>
    <property type="evidence" value="ECO:0007669"/>
    <property type="project" value="TreeGrafter"/>
</dbReference>
<dbReference type="Proteomes" id="UP001210925">
    <property type="component" value="Unassembled WGS sequence"/>
</dbReference>
<dbReference type="Pfam" id="PF01416">
    <property type="entry name" value="PseudoU_synth_1"/>
    <property type="match status" value="1"/>
</dbReference>
<keyword evidence="2 4" id="KW-0819">tRNA processing</keyword>
<dbReference type="GO" id="GO:0031119">
    <property type="term" value="P:tRNA pseudouridine synthesis"/>
    <property type="evidence" value="ECO:0007669"/>
    <property type="project" value="TreeGrafter"/>
</dbReference>
<dbReference type="EC" id="5.4.99.12" evidence="4"/>
<gene>
    <name evidence="6" type="primary">PUS3</name>
    <name evidence="6" type="ORF">HK103_002898</name>
</gene>
<dbReference type="NCBIfam" id="TIGR00071">
    <property type="entry name" value="hisT_truA"/>
    <property type="match status" value="1"/>
</dbReference>
<dbReference type="InterPro" id="IPR001406">
    <property type="entry name" value="PsdUridine_synth_TruA"/>
</dbReference>
<reference evidence="6" key="1">
    <citation type="submission" date="2020-05" db="EMBL/GenBank/DDBJ databases">
        <title>Phylogenomic resolution of chytrid fungi.</title>
        <authorList>
            <person name="Stajich J.E."/>
            <person name="Amses K."/>
            <person name="Simmons R."/>
            <person name="Seto K."/>
            <person name="Myers J."/>
            <person name="Bonds A."/>
            <person name="Quandt C.A."/>
            <person name="Barry K."/>
            <person name="Liu P."/>
            <person name="Grigoriev I."/>
            <person name="Longcore J.E."/>
            <person name="James T.Y."/>
        </authorList>
    </citation>
    <scope>NUCLEOTIDE SEQUENCE</scope>
    <source>
        <strain evidence="6">PLAUS21</strain>
    </source>
</reference>
<dbReference type="InterPro" id="IPR020094">
    <property type="entry name" value="TruA/RsuA/RluB/E/F_N"/>
</dbReference>
<dbReference type="EMBL" id="JADGKB010000203">
    <property type="protein sequence ID" value="KAJ3251074.1"/>
    <property type="molecule type" value="Genomic_DNA"/>
</dbReference>
<dbReference type="PANTHER" id="PTHR11142:SF5">
    <property type="entry name" value="TRNA PSEUDOURIDINE(38_39) SYNTHASE"/>
    <property type="match status" value="1"/>
</dbReference>